<evidence type="ECO:0000313" key="3">
    <source>
        <dbReference type="Proteomes" id="UP000026962"/>
    </source>
</evidence>
<sequence>MCTRRLGPFATPHLRGRVLRSSTPRRICAATGQPPRPPPTTTCRWPRVPAGLRLPRQSAPLDRADPSLQSRRSPPKKGMNLGFCFNHGIRWYALKH</sequence>
<dbReference type="HOGENOM" id="CLU_2363394_0_0_1"/>
<feature type="region of interest" description="Disordered" evidence="1">
    <location>
        <begin position="54"/>
        <end position="79"/>
    </location>
</feature>
<keyword evidence="3" id="KW-1185">Reference proteome</keyword>
<dbReference type="EnsemblPlants" id="OPUNC09G09470.7">
    <property type="protein sequence ID" value="OPUNC09G09470.7"/>
    <property type="gene ID" value="OPUNC09G09470"/>
</dbReference>
<reference evidence="2" key="1">
    <citation type="submission" date="2015-04" db="UniProtKB">
        <authorList>
            <consortium name="EnsemblPlants"/>
        </authorList>
    </citation>
    <scope>IDENTIFICATION</scope>
</reference>
<name>A0A0E0M1G1_ORYPU</name>
<proteinExistence type="predicted"/>
<evidence type="ECO:0000256" key="1">
    <source>
        <dbReference type="SAM" id="MobiDB-lite"/>
    </source>
</evidence>
<dbReference type="Proteomes" id="UP000026962">
    <property type="component" value="Chromosome 9"/>
</dbReference>
<dbReference type="AlphaFoldDB" id="A0A0E0M1G1"/>
<protein>
    <submittedName>
        <fullName evidence="2">Uncharacterized protein</fullName>
    </submittedName>
</protein>
<accession>A0A0E0M1G1</accession>
<feature type="region of interest" description="Disordered" evidence="1">
    <location>
        <begin position="28"/>
        <end position="47"/>
    </location>
</feature>
<dbReference type="Gramene" id="OPUNC09G09470.7">
    <property type="protein sequence ID" value="OPUNC09G09470.7"/>
    <property type="gene ID" value="OPUNC09G09470"/>
</dbReference>
<organism evidence="2">
    <name type="scientific">Oryza punctata</name>
    <name type="common">Red rice</name>
    <dbReference type="NCBI Taxonomy" id="4537"/>
    <lineage>
        <taxon>Eukaryota</taxon>
        <taxon>Viridiplantae</taxon>
        <taxon>Streptophyta</taxon>
        <taxon>Embryophyta</taxon>
        <taxon>Tracheophyta</taxon>
        <taxon>Spermatophyta</taxon>
        <taxon>Magnoliopsida</taxon>
        <taxon>Liliopsida</taxon>
        <taxon>Poales</taxon>
        <taxon>Poaceae</taxon>
        <taxon>BOP clade</taxon>
        <taxon>Oryzoideae</taxon>
        <taxon>Oryzeae</taxon>
        <taxon>Oryzinae</taxon>
        <taxon>Oryza</taxon>
    </lineage>
</organism>
<reference evidence="2" key="2">
    <citation type="submission" date="2018-05" db="EMBL/GenBank/DDBJ databases">
        <title>OpunRS2 (Oryza punctata Reference Sequence Version 2).</title>
        <authorList>
            <person name="Zhang J."/>
            <person name="Kudrna D."/>
            <person name="Lee S."/>
            <person name="Talag J."/>
            <person name="Welchert J."/>
            <person name="Wing R.A."/>
        </authorList>
    </citation>
    <scope>NUCLEOTIDE SEQUENCE [LARGE SCALE GENOMIC DNA]</scope>
</reference>
<evidence type="ECO:0000313" key="2">
    <source>
        <dbReference type="EnsemblPlants" id="OPUNC09G09470.7"/>
    </source>
</evidence>